<dbReference type="OrthoDB" id="9780310at2"/>
<dbReference type="PANTHER" id="PTHR30348">
    <property type="entry name" value="UNCHARACTERIZED PROTEIN YECE"/>
    <property type="match status" value="1"/>
</dbReference>
<dbReference type="Proteomes" id="UP000318483">
    <property type="component" value="Chromosome"/>
</dbReference>
<dbReference type="EMBL" id="CP042261">
    <property type="protein sequence ID" value="QDY68422.1"/>
    <property type="molecule type" value="Genomic_DNA"/>
</dbReference>
<dbReference type="KEGG" id="lit:FPZ52_01495"/>
<reference evidence="1 2" key="1">
    <citation type="submission" date="2019-07" db="EMBL/GenBank/DDBJ databases">
        <title>Litoreibacter alkalisoli sp. nov., isolated from saline-alkaline soil.</title>
        <authorList>
            <person name="Wang S."/>
            <person name="Xu L."/>
            <person name="Xing Y.-T."/>
            <person name="Sun J.-Q."/>
        </authorList>
    </citation>
    <scope>NUCLEOTIDE SEQUENCE [LARGE SCALE GENOMIC DNA]</scope>
    <source>
        <strain evidence="1 2">LN3S51</strain>
    </source>
</reference>
<proteinExistence type="predicted"/>
<dbReference type="PANTHER" id="PTHR30348:SF4">
    <property type="entry name" value="DUF72 DOMAIN-CONTAINING PROTEIN"/>
    <property type="match status" value="1"/>
</dbReference>
<evidence type="ECO:0000313" key="1">
    <source>
        <dbReference type="EMBL" id="QDY68422.1"/>
    </source>
</evidence>
<protein>
    <submittedName>
        <fullName evidence="1">DUF72 domain-containing protein</fullName>
    </submittedName>
</protein>
<organism evidence="1 2">
    <name type="scientific">Qingshengfaniella alkalisoli</name>
    <dbReference type="NCBI Taxonomy" id="2599296"/>
    <lineage>
        <taxon>Bacteria</taxon>
        <taxon>Pseudomonadati</taxon>
        <taxon>Pseudomonadota</taxon>
        <taxon>Alphaproteobacteria</taxon>
        <taxon>Rhodobacterales</taxon>
        <taxon>Paracoccaceae</taxon>
        <taxon>Qingshengfaniella</taxon>
    </lineage>
</organism>
<dbReference type="SUPFAM" id="SSF117396">
    <property type="entry name" value="TM1631-like"/>
    <property type="match status" value="1"/>
</dbReference>
<keyword evidence="2" id="KW-1185">Reference proteome</keyword>
<name>A0A5B8IQ97_9RHOB</name>
<dbReference type="Pfam" id="PF01904">
    <property type="entry name" value="DUF72"/>
    <property type="match status" value="1"/>
</dbReference>
<dbReference type="InterPro" id="IPR036520">
    <property type="entry name" value="UPF0759_sf"/>
</dbReference>
<dbReference type="AlphaFoldDB" id="A0A5B8IQ97"/>
<dbReference type="RefSeq" id="WP_146363033.1">
    <property type="nucleotide sequence ID" value="NZ_CP042261.1"/>
</dbReference>
<dbReference type="Gene3D" id="3.20.20.410">
    <property type="entry name" value="Protein of unknown function UPF0759"/>
    <property type="match status" value="1"/>
</dbReference>
<dbReference type="InterPro" id="IPR002763">
    <property type="entry name" value="DUF72"/>
</dbReference>
<sequence length="247" mass="27840">MTAGRIRIGIGGWTFKPWRGSFYPDDLPQRRELEYASGHLGTIEINGTYYGSQKPETFKKWHDETPDDFVFSVKGPRFATNRKALADGRDSVERFLTSGVTELGRKLGPILWQFMATKKFDPEDFEGFLDLLPEKQDDLSLRHVVEVRHDSFCCDEFVALARKHGVAVASAFDSPHPKIEDVTADFAYLRIMGTKENEPLGYPADALGGWADKLRELAEGRDVFAYIIGGYKDVNPQTAMALIERVS</sequence>
<gene>
    <name evidence="1" type="ORF">FPZ52_01495</name>
</gene>
<evidence type="ECO:0000313" key="2">
    <source>
        <dbReference type="Proteomes" id="UP000318483"/>
    </source>
</evidence>
<accession>A0A5B8IQ97</accession>